<gene>
    <name evidence="1" type="ORF">V5799_018018</name>
</gene>
<organism evidence="1 2">
    <name type="scientific">Amblyomma americanum</name>
    <name type="common">Lone star tick</name>
    <dbReference type="NCBI Taxonomy" id="6943"/>
    <lineage>
        <taxon>Eukaryota</taxon>
        <taxon>Metazoa</taxon>
        <taxon>Ecdysozoa</taxon>
        <taxon>Arthropoda</taxon>
        <taxon>Chelicerata</taxon>
        <taxon>Arachnida</taxon>
        <taxon>Acari</taxon>
        <taxon>Parasitiformes</taxon>
        <taxon>Ixodida</taxon>
        <taxon>Ixodoidea</taxon>
        <taxon>Ixodidae</taxon>
        <taxon>Amblyomminae</taxon>
        <taxon>Amblyomma</taxon>
    </lineage>
</organism>
<evidence type="ECO:0000313" key="1">
    <source>
        <dbReference type="EMBL" id="KAK8780643.1"/>
    </source>
</evidence>
<proteinExistence type="predicted"/>
<evidence type="ECO:0000313" key="2">
    <source>
        <dbReference type="Proteomes" id="UP001321473"/>
    </source>
</evidence>
<dbReference type="EMBL" id="JARKHS020008583">
    <property type="protein sequence ID" value="KAK8780643.1"/>
    <property type="molecule type" value="Genomic_DNA"/>
</dbReference>
<protein>
    <submittedName>
        <fullName evidence="1">Uncharacterized protein</fullName>
    </submittedName>
</protein>
<sequence>MHDAPVRGRSRNAGRRPAVCKHCKCCAAGAKSSLQRGTKTLEERTWVVVIRRRTSRRKTDAPEGDVKGGAWLRVSTVPVVDMSFCGLEAFRPFLISRLLVE</sequence>
<keyword evidence="2" id="KW-1185">Reference proteome</keyword>
<accession>A0AAQ4F1K6</accession>
<comment type="caution">
    <text evidence="1">The sequence shown here is derived from an EMBL/GenBank/DDBJ whole genome shotgun (WGS) entry which is preliminary data.</text>
</comment>
<reference evidence="1 2" key="1">
    <citation type="journal article" date="2023" name="Arcadia Sci">
        <title>De novo assembly of a long-read Amblyomma americanum tick genome.</title>
        <authorList>
            <person name="Chou S."/>
            <person name="Poskanzer K.E."/>
            <person name="Rollins M."/>
            <person name="Thuy-Boun P.S."/>
        </authorList>
    </citation>
    <scope>NUCLEOTIDE SEQUENCE [LARGE SCALE GENOMIC DNA]</scope>
    <source>
        <strain evidence="1">F_SG_1</strain>
        <tissue evidence="1">Salivary glands</tissue>
    </source>
</reference>
<name>A0AAQ4F1K6_AMBAM</name>
<dbReference type="Proteomes" id="UP001321473">
    <property type="component" value="Unassembled WGS sequence"/>
</dbReference>
<dbReference type="AlphaFoldDB" id="A0AAQ4F1K6"/>